<feature type="compositionally biased region" description="Low complexity" evidence="2">
    <location>
        <begin position="473"/>
        <end position="497"/>
    </location>
</feature>
<reference evidence="5 6" key="1">
    <citation type="submission" date="2016-10" db="EMBL/GenBank/DDBJ databases">
        <authorList>
            <person name="Cai Z."/>
        </authorList>
    </citation>
    <scope>NUCLEOTIDE SEQUENCE [LARGE SCALE GENOMIC DNA]</scope>
</reference>
<comment type="similarity">
    <text evidence="1">Belongs to the RUS1 family.</text>
</comment>
<dbReference type="AlphaFoldDB" id="A0A383VZZ9"/>
<keyword evidence="6" id="KW-1185">Reference proteome</keyword>
<evidence type="ECO:0000256" key="1">
    <source>
        <dbReference type="ARBA" id="ARBA00007558"/>
    </source>
</evidence>
<feature type="domain" description="Root UVB sensitive protein C-terminal" evidence="4">
    <location>
        <begin position="436"/>
        <end position="493"/>
    </location>
</feature>
<dbReference type="Pfam" id="PF04884">
    <property type="entry name" value="UVB_sens_prot"/>
    <property type="match status" value="1"/>
</dbReference>
<dbReference type="Pfam" id="PF24160">
    <property type="entry name" value="UVB_sens_C"/>
    <property type="match status" value="1"/>
</dbReference>
<sequence>MVQFQTAQAPAGLLLRQSNSSGSEQLEFQLRGRSQAPPFCSLTLSASAATTASANGLQLLPVGSNRGGKQQQFAWDGSKVIAINKALLDEGYTAAGGGWQQQQQQQQQRQQQGRLHDSIARMQERVRSSFMPRKEDVTEDYWEWLRWRCGQRFFSAVLQNFATQSLLMAVGVGARKALAASAAINWMLKDGMNRLVRMGVATQFGDSFDSDLKRFRFTTSLLYTACVSCEFLTPRFPSHFLLLTAVSNVGRAVGLTTFVSTQPAFQQALCASGNMADLASKTQAQHMVMDTLALAVSATANYLLRHQESRRMLLPLVAFPLCGVADLFCIYHELKAVQLRSLNRERAEMVAEYWLREGRVPSFRDISSNESLLGTPNIAENLLPMRITPLEGAVCSPGHLQGLLGAYKGSKYLMALQPAQSIPWWNVQERCLGQYKSVQHIAVCLQTGAKPRDILTAVLEAAYMRRQLQQEFQEQQQLEQQQQQQDEPHASSSSSSSKHSRQPHLQVQPLHVDSEAVVCSSRLRRQARSRAEANVDRFMRELSAGGWQVRPFLLSTSEKSGFVKY</sequence>
<evidence type="ECO:0000313" key="5">
    <source>
        <dbReference type="EMBL" id="SZX70469.1"/>
    </source>
</evidence>
<name>A0A383VZZ9_TETOB</name>
<evidence type="ECO:0000259" key="3">
    <source>
        <dbReference type="Pfam" id="PF04884"/>
    </source>
</evidence>
<evidence type="ECO:0000256" key="2">
    <source>
        <dbReference type="SAM" id="MobiDB-lite"/>
    </source>
</evidence>
<dbReference type="PANTHER" id="PTHR12770:SF29">
    <property type="entry name" value="PROTEIN ROOT UVB SENSITIVE 4"/>
    <property type="match status" value="1"/>
</dbReference>
<proteinExistence type="inferred from homology"/>
<dbReference type="Proteomes" id="UP000256970">
    <property type="component" value="Unassembled WGS sequence"/>
</dbReference>
<feature type="region of interest" description="Disordered" evidence="2">
    <location>
        <begin position="473"/>
        <end position="507"/>
    </location>
</feature>
<feature type="domain" description="Protein root UVB sensitive/RUS" evidence="3">
    <location>
        <begin position="120"/>
        <end position="357"/>
    </location>
</feature>
<accession>A0A383VZZ9</accession>
<evidence type="ECO:0000313" key="6">
    <source>
        <dbReference type="Proteomes" id="UP000256970"/>
    </source>
</evidence>
<dbReference type="InterPro" id="IPR055412">
    <property type="entry name" value="UVB_sens_C"/>
</dbReference>
<gene>
    <name evidence="5" type="ORF">BQ4739_LOCUS10682</name>
</gene>
<dbReference type="EMBL" id="FNXT01000989">
    <property type="protein sequence ID" value="SZX70469.1"/>
    <property type="molecule type" value="Genomic_DNA"/>
</dbReference>
<dbReference type="InterPro" id="IPR006968">
    <property type="entry name" value="RUS_fam"/>
</dbReference>
<dbReference type="PANTHER" id="PTHR12770">
    <property type="entry name" value="RUS1 FAMILY PROTEIN C16ORF58"/>
    <property type="match status" value="1"/>
</dbReference>
<evidence type="ECO:0000259" key="4">
    <source>
        <dbReference type="Pfam" id="PF24160"/>
    </source>
</evidence>
<dbReference type="InterPro" id="IPR054549">
    <property type="entry name" value="UVB_sens_RUS_dom"/>
</dbReference>
<organism evidence="5 6">
    <name type="scientific">Tetradesmus obliquus</name>
    <name type="common">Green alga</name>
    <name type="synonym">Acutodesmus obliquus</name>
    <dbReference type="NCBI Taxonomy" id="3088"/>
    <lineage>
        <taxon>Eukaryota</taxon>
        <taxon>Viridiplantae</taxon>
        <taxon>Chlorophyta</taxon>
        <taxon>core chlorophytes</taxon>
        <taxon>Chlorophyceae</taxon>
        <taxon>CS clade</taxon>
        <taxon>Sphaeropleales</taxon>
        <taxon>Scenedesmaceae</taxon>
        <taxon>Tetradesmus</taxon>
    </lineage>
</organism>
<protein>
    <submittedName>
        <fullName evidence="5">Uncharacterized protein</fullName>
    </submittedName>
</protein>